<protein>
    <submittedName>
        <fullName evidence="5">AraC-type DNA-binding protein</fullName>
    </submittedName>
</protein>
<dbReference type="OrthoDB" id="1007667at2"/>
<dbReference type="EMBL" id="FOXH01000001">
    <property type="protein sequence ID" value="SFP02257.1"/>
    <property type="molecule type" value="Genomic_DNA"/>
</dbReference>
<organism evidence="5 6">
    <name type="scientific">Pseudarcicella hirudinis</name>
    <dbReference type="NCBI Taxonomy" id="1079859"/>
    <lineage>
        <taxon>Bacteria</taxon>
        <taxon>Pseudomonadati</taxon>
        <taxon>Bacteroidota</taxon>
        <taxon>Cytophagia</taxon>
        <taxon>Cytophagales</taxon>
        <taxon>Flectobacillaceae</taxon>
        <taxon>Pseudarcicella</taxon>
    </lineage>
</organism>
<accession>A0A1I5LYL9</accession>
<dbReference type="SUPFAM" id="SSF51215">
    <property type="entry name" value="Regulatory protein AraC"/>
    <property type="match status" value="1"/>
</dbReference>
<evidence type="ECO:0000259" key="4">
    <source>
        <dbReference type="PROSITE" id="PS01124"/>
    </source>
</evidence>
<proteinExistence type="predicted"/>
<keyword evidence="2 5" id="KW-0238">DNA-binding</keyword>
<evidence type="ECO:0000256" key="1">
    <source>
        <dbReference type="ARBA" id="ARBA00023015"/>
    </source>
</evidence>
<keyword evidence="6" id="KW-1185">Reference proteome</keyword>
<evidence type="ECO:0000313" key="5">
    <source>
        <dbReference type="EMBL" id="SFP02257.1"/>
    </source>
</evidence>
<evidence type="ECO:0000256" key="2">
    <source>
        <dbReference type="ARBA" id="ARBA00023125"/>
    </source>
</evidence>
<gene>
    <name evidence="5" type="ORF">SAMN04515674_10119</name>
</gene>
<evidence type="ECO:0000256" key="3">
    <source>
        <dbReference type="ARBA" id="ARBA00023163"/>
    </source>
</evidence>
<dbReference type="PANTHER" id="PTHR43280:SF32">
    <property type="entry name" value="TRANSCRIPTIONAL REGULATORY PROTEIN"/>
    <property type="match status" value="1"/>
</dbReference>
<dbReference type="InterPro" id="IPR018060">
    <property type="entry name" value="HTH_AraC"/>
</dbReference>
<dbReference type="SMART" id="SM00342">
    <property type="entry name" value="HTH_ARAC"/>
    <property type="match status" value="1"/>
</dbReference>
<dbReference type="PANTHER" id="PTHR43280">
    <property type="entry name" value="ARAC-FAMILY TRANSCRIPTIONAL REGULATOR"/>
    <property type="match status" value="1"/>
</dbReference>
<dbReference type="InterPro" id="IPR009057">
    <property type="entry name" value="Homeodomain-like_sf"/>
</dbReference>
<reference evidence="5 6" key="1">
    <citation type="submission" date="2016-10" db="EMBL/GenBank/DDBJ databases">
        <authorList>
            <person name="de Groot N.N."/>
        </authorList>
    </citation>
    <scope>NUCLEOTIDE SEQUENCE [LARGE SCALE GENOMIC DNA]</scope>
    <source>
        <strain evidence="6">E92,LMG 26720,CCM 7988</strain>
    </source>
</reference>
<dbReference type="PROSITE" id="PS01124">
    <property type="entry name" value="HTH_ARAC_FAMILY_2"/>
    <property type="match status" value="1"/>
</dbReference>
<keyword evidence="3" id="KW-0804">Transcription</keyword>
<dbReference type="Pfam" id="PF12833">
    <property type="entry name" value="HTH_18"/>
    <property type="match status" value="1"/>
</dbReference>
<dbReference type="GO" id="GO:0003700">
    <property type="term" value="F:DNA-binding transcription factor activity"/>
    <property type="evidence" value="ECO:0007669"/>
    <property type="project" value="InterPro"/>
</dbReference>
<sequence>MNTDHSIQFRTISDMVTIFGENLKTEGLHVFVKDEIVEEIPITYPFRSDHFSIMLILSGEMTVKLNLINYTLKANTILAIPPNTVRQFVDCSEHMNLFGVSFTSDYAMSSGIHRGNMDSFDFFASKIVPTIELTEEESGVIQNAFRLLYDKNSNAGPNHPYNEEIVLHTFCILLFEIGAIFFKYTAHIKTKLTRKEELSGKFLKLLNDHFKEQRSVQYYAELLFVTPKHLSQSIKDTMGKTAGEMIDEMVITEARILLFNASLSIAQVAEMLYFSDQFFFSKFFKKITGQSPSEFRKTCEQ</sequence>
<dbReference type="STRING" id="1079859.SAMN04515674_10119"/>
<dbReference type="Proteomes" id="UP000199306">
    <property type="component" value="Unassembled WGS sequence"/>
</dbReference>
<dbReference type="SUPFAM" id="SSF46689">
    <property type="entry name" value="Homeodomain-like"/>
    <property type="match status" value="1"/>
</dbReference>
<evidence type="ECO:0000313" key="6">
    <source>
        <dbReference type="Proteomes" id="UP000199306"/>
    </source>
</evidence>
<name>A0A1I5LYL9_9BACT</name>
<dbReference type="AlphaFoldDB" id="A0A1I5LYL9"/>
<dbReference type="InterPro" id="IPR037923">
    <property type="entry name" value="HTH-like"/>
</dbReference>
<dbReference type="Gene3D" id="1.10.10.60">
    <property type="entry name" value="Homeodomain-like"/>
    <property type="match status" value="1"/>
</dbReference>
<keyword evidence="1" id="KW-0805">Transcription regulation</keyword>
<feature type="domain" description="HTH araC/xylS-type" evidence="4">
    <location>
        <begin position="200"/>
        <end position="298"/>
    </location>
</feature>
<dbReference type="GO" id="GO:0043565">
    <property type="term" value="F:sequence-specific DNA binding"/>
    <property type="evidence" value="ECO:0007669"/>
    <property type="project" value="InterPro"/>
</dbReference>
<dbReference type="RefSeq" id="WP_143095102.1">
    <property type="nucleotide sequence ID" value="NZ_FOXH01000001.1"/>
</dbReference>